<protein>
    <recommendedName>
        <fullName evidence="3">Endonuclease/exonuclease/phosphatase</fullName>
    </recommendedName>
</protein>
<evidence type="ECO:0000313" key="2">
    <source>
        <dbReference type="Proteomes" id="UP001341840"/>
    </source>
</evidence>
<keyword evidence="2" id="KW-1185">Reference proteome</keyword>
<organism evidence="1 2">
    <name type="scientific">Stylosanthes scabra</name>
    <dbReference type="NCBI Taxonomy" id="79078"/>
    <lineage>
        <taxon>Eukaryota</taxon>
        <taxon>Viridiplantae</taxon>
        <taxon>Streptophyta</taxon>
        <taxon>Embryophyta</taxon>
        <taxon>Tracheophyta</taxon>
        <taxon>Spermatophyta</taxon>
        <taxon>Magnoliopsida</taxon>
        <taxon>eudicotyledons</taxon>
        <taxon>Gunneridae</taxon>
        <taxon>Pentapetalae</taxon>
        <taxon>rosids</taxon>
        <taxon>fabids</taxon>
        <taxon>Fabales</taxon>
        <taxon>Fabaceae</taxon>
        <taxon>Papilionoideae</taxon>
        <taxon>50 kb inversion clade</taxon>
        <taxon>dalbergioids sensu lato</taxon>
        <taxon>Dalbergieae</taxon>
        <taxon>Pterocarpus clade</taxon>
        <taxon>Stylosanthes</taxon>
    </lineage>
</organism>
<comment type="caution">
    <text evidence="1">The sequence shown here is derived from an EMBL/GenBank/DDBJ whole genome shotgun (WGS) entry which is preliminary data.</text>
</comment>
<accession>A0ABU6VQD3</accession>
<name>A0ABU6VQD3_9FABA</name>
<evidence type="ECO:0000313" key="1">
    <source>
        <dbReference type="EMBL" id="MED6175577.1"/>
    </source>
</evidence>
<gene>
    <name evidence="1" type="ORF">PIB30_079706</name>
</gene>
<evidence type="ECO:0008006" key="3">
    <source>
        <dbReference type="Google" id="ProtNLM"/>
    </source>
</evidence>
<dbReference type="EMBL" id="JASCZI010152173">
    <property type="protein sequence ID" value="MED6175577.1"/>
    <property type="molecule type" value="Genomic_DNA"/>
</dbReference>
<proteinExistence type="predicted"/>
<dbReference type="Proteomes" id="UP001341840">
    <property type="component" value="Unassembled WGS sequence"/>
</dbReference>
<reference evidence="1 2" key="1">
    <citation type="journal article" date="2023" name="Plants (Basel)">
        <title>Bridging the Gap: Combining Genomics and Transcriptomics Approaches to Understand Stylosanthes scabra, an Orphan Legume from the Brazilian Caatinga.</title>
        <authorList>
            <person name="Ferreira-Neto J.R.C."/>
            <person name="da Silva M.D."/>
            <person name="Binneck E."/>
            <person name="de Melo N.F."/>
            <person name="da Silva R.H."/>
            <person name="de Melo A.L.T.M."/>
            <person name="Pandolfi V."/>
            <person name="Bustamante F.O."/>
            <person name="Brasileiro-Vidal A.C."/>
            <person name="Benko-Iseppon A.M."/>
        </authorList>
    </citation>
    <scope>NUCLEOTIDE SEQUENCE [LARGE SCALE GENOMIC DNA]</scope>
    <source>
        <tissue evidence="1">Leaves</tissue>
    </source>
</reference>
<sequence>MKKFWNKLGYFGLGISEAKAVYGSPHFHQRHLLWDHLSSLSSIVSEPWLVLGDFNQVLCQEKIVEEAWRKGSPCVVRGLKEVQYDATKFNKEVFGNIFVRKRKLEWEISKVQQLLTENDSKDLRQKENDLQKEFNTILL</sequence>